<dbReference type="PANTHER" id="PTHR10272:SF0">
    <property type="entry name" value="PLATELET-ACTIVATING FACTOR ACETYLHYDROLASE"/>
    <property type="match status" value="1"/>
</dbReference>
<keyword evidence="1" id="KW-0378">Hydrolase</keyword>
<dbReference type="Proteomes" id="UP000510844">
    <property type="component" value="Chromosome"/>
</dbReference>
<keyword evidence="2" id="KW-0442">Lipid degradation</keyword>
<dbReference type="PANTHER" id="PTHR10272">
    <property type="entry name" value="PLATELET-ACTIVATING FACTOR ACETYLHYDROLASE"/>
    <property type="match status" value="1"/>
</dbReference>
<feature type="signal peptide" evidence="5">
    <location>
        <begin position="1"/>
        <end position="22"/>
    </location>
</feature>
<protein>
    <submittedName>
        <fullName evidence="6">Lipase</fullName>
    </submittedName>
</protein>
<dbReference type="Gene3D" id="3.40.50.1820">
    <property type="entry name" value="alpha/beta hydrolase"/>
    <property type="match status" value="1"/>
</dbReference>
<accession>A0A7L6B088</accession>
<dbReference type="SUPFAM" id="SSF53474">
    <property type="entry name" value="alpha/beta-Hydrolases"/>
    <property type="match status" value="1"/>
</dbReference>
<evidence type="ECO:0000256" key="3">
    <source>
        <dbReference type="ARBA" id="ARBA00023098"/>
    </source>
</evidence>
<sequence length="435" mass="46496">MVRRIRAALVASLVACTLTVTAATPSSASHRGGPPGPVGDERAPRLTLPAPTGPYPVGTTDLHLVDRSRSDPWTAVPTHRELMVSVWYPARDVGRFPRAPHMAPGAAAHFGGVDGAASALYGIPAGRVDFAATRTAGHLGAPVARHRRPFPVVLYSPGAGDPRTWATTLVQDLASRGYVVVTVDHTHETSEVEFPGGRVVTGMLARLSQEAQQPDDFQRLAATVFDTRLADTRFVLDRLAALGGGTNPDAQGRALPAGLAGALDLRRTGMVGISAGGLTALQAMHDEPRIRAAADLGGTIESPLVPDPIGLWPVARQGLDRPFMLVGDPGADHHRTPSWRMVWDNSTGWRVDLHLAGARGEDSYKDTVPLLPQIARQLDLPDSFVTGVIGDVDPHRAVRSEETFVAAFFDRWLRDRDGHLLDGPSRCLPDVVFVP</sequence>
<evidence type="ECO:0000256" key="2">
    <source>
        <dbReference type="ARBA" id="ARBA00022963"/>
    </source>
</evidence>
<evidence type="ECO:0000256" key="1">
    <source>
        <dbReference type="ARBA" id="ARBA00022801"/>
    </source>
</evidence>
<organism evidence="6 7">
    <name type="scientific">Micromonospora robiginosa</name>
    <dbReference type="NCBI Taxonomy" id="2749844"/>
    <lineage>
        <taxon>Bacteria</taxon>
        <taxon>Bacillati</taxon>
        <taxon>Actinomycetota</taxon>
        <taxon>Actinomycetes</taxon>
        <taxon>Micromonosporales</taxon>
        <taxon>Micromonosporaceae</taxon>
        <taxon>Micromonospora</taxon>
    </lineage>
</organism>
<keyword evidence="7" id="KW-1185">Reference proteome</keyword>
<feature type="region of interest" description="Disordered" evidence="4">
    <location>
        <begin position="23"/>
        <end position="57"/>
    </location>
</feature>
<proteinExistence type="predicted"/>
<dbReference type="GO" id="GO:0016042">
    <property type="term" value="P:lipid catabolic process"/>
    <property type="evidence" value="ECO:0007669"/>
    <property type="project" value="UniProtKB-KW"/>
</dbReference>
<dbReference type="GO" id="GO:0003847">
    <property type="term" value="F:1-alkyl-2-acetylglycerophosphocholine esterase activity"/>
    <property type="evidence" value="ECO:0007669"/>
    <property type="project" value="TreeGrafter"/>
</dbReference>
<reference evidence="7" key="1">
    <citation type="submission" date="2020-07" db="EMBL/GenBank/DDBJ databases">
        <title>A new Micromonospora strain with potent antibiotic activity isolated from the microbiome of a mid-Atlantic deep-sea sponge.</title>
        <authorList>
            <person name="Back C.R."/>
            <person name="Stennett H.L."/>
            <person name="Williams S.E."/>
            <person name="Wang L."/>
            <person name="Ojeda Gomez J."/>
            <person name="Abdulle O.M."/>
            <person name="Duffy T."/>
            <person name="Hendry K.R."/>
            <person name="Powell D."/>
            <person name="Stach J.E."/>
            <person name="Essex-Lopresti A.E."/>
            <person name="Willis C.L."/>
            <person name="Curnow P."/>
            <person name="Race P.R."/>
        </authorList>
    </citation>
    <scope>NUCLEOTIDE SEQUENCE [LARGE SCALE GENOMIC DNA]</scope>
    <source>
        <strain evidence="7">28ISP2-46</strain>
    </source>
</reference>
<dbReference type="EMBL" id="CP059322">
    <property type="protein sequence ID" value="QLQ35379.1"/>
    <property type="molecule type" value="Genomic_DNA"/>
</dbReference>
<evidence type="ECO:0000313" key="7">
    <source>
        <dbReference type="Proteomes" id="UP000510844"/>
    </source>
</evidence>
<feature type="chain" id="PRO_5039049135" evidence="5">
    <location>
        <begin position="23"/>
        <end position="435"/>
    </location>
</feature>
<dbReference type="InterPro" id="IPR029058">
    <property type="entry name" value="AB_hydrolase_fold"/>
</dbReference>
<dbReference type="AlphaFoldDB" id="A0A7L6B088"/>
<reference evidence="6 7" key="2">
    <citation type="journal article" date="2021" name="Mar. Drugs">
        <title>A New Micromonospora Strain with Antibiotic Activity Isolated from the Microbiome of a Mid-Atlantic Deep-Sea Sponge.</title>
        <authorList>
            <person name="Back C.R."/>
            <person name="Stennett H.L."/>
            <person name="Williams S.E."/>
            <person name="Wang L."/>
            <person name="Ojeda Gomez J."/>
            <person name="Abdulle O.M."/>
            <person name="Duffy T."/>
            <person name="Neal C."/>
            <person name="Mantell J."/>
            <person name="Jepson M.A."/>
            <person name="Hendry K.R."/>
            <person name="Powell D."/>
            <person name="Stach J.E.M."/>
            <person name="Essex-Lopresti A.E."/>
            <person name="Willis C.L."/>
            <person name="Curnow P."/>
            <person name="Race P.R."/>
        </authorList>
    </citation>
    <scope>NUCLEOTIDE SEQUENCE [LARGE SCALE GENOMIC DNA]</scope>
    <source>
        <strain evidence="6 7">28ISP2-46</strain>
    </source>
</reference>
<keyword evidence="5" id="KW-0732">Signal</keyword>
<evidence type="ECO:0000256" key="5">
    <source>
        <dbReference type="SAM" id="SignalP"/>
    </source>
</evidence>
<keyword evidence="3" id="KW-0443">Lipid metabolism</keyword>
<evidence type="ECO:0000313" key="6">
    <source>
        <dbReference type="EMBL" id="QLQ35379.1"/>
    </source>
</evidence>
<name>A0A7L6B088_9ACTN</name>
<gene>
    <name evidence="6" type="ORF">H1D33_18500</name>
</gene>
<dbReference type="KEGG" id="mfeu:H1D33_18500"/>
<dbReference type="Pfam" id="PF03403">
    <property type="entry name" value="PAF-AH_p_II"/>
    <property type="match status" value="1"/>
</dbReference>
<dbReference type="RefSeq" id="WP_181567912.1">
    <property type="nucleotide sequence ID" value="NZ_CP059322.2"/>
</dbReference>
<evidence type="ECO:0000256" key="4">
    <source>
        <dbReference type="SAM" id="MobiDB-lite"/>
    </source>
</evidence>